<reference evidence="1 2" key="1">
    <citation type="submission" date="2021-06" db="EMBL/GenBank/DDBJ databases">
        <title>Caerostris darwini draft genome.</title>
        <authorList>
            <person name="Kono N."/>
            <person name="Arakawa K."/>
        </authorList>
    </citation>
    <scope>NUCLEOTIDE SEQUENCE [LARGE SCALE GENOMIC DNA]</scope>
</reference>
<sequence length="158" mass="17453">MDWKSQPLIRKSPGMDLRGFELFFSGIRVTCAGGGRANGTKRWGWTLRLKPSGHMSGLDCSTKTGESFVEPLVCYMKASQDMYVVRRVGVEEDLQKSAMSEDGTGFLYSAGIRPFGAKSGTQENKIRRKRSAVTASRRRAAGILLSKEEGPLLRMEGK</sequence>
<keyword evidence="2" id="KW-1185">Reference proteome</keyword>
<evidence type="ECO:0000313" key="2">
    <source>
        <dbReference type="Proteomes" id="UP001054837"/>
    </source>
</evidence>
<evidence type="ECO:0000313" key="1">
    <source>
        <dbReference type="EMBL" id="GIY44892.1"/>
    </source>
</evidence>
<comment type="caution">
    <text evidence="1">The sequence shown here is derived from an EMBL/GenBank/DDBJ whole genome shotgun (WGS) entry which is preliminary data.</text>
</comment>
<dbReference type="AlphaFoldDB" id="A0AAV4TJC2"/>
<accession>A0AAV4TJC2</accession>
<organism evidence="1 2">
    <name type="scientific">Caerostris darwini</name>
    <dbReference type="NCBI Taxonomy" id="1538125"/>
    <lineage>
        <taxon>Eukaryota</taxon>
        <taxon>Metazoa</taxon>
        <taxon>Ecdysozoa</taxon>
        <taxon>Arthropoda</taxon>
        <taxon>Chelicerata</taxon>
        <taxon>Arachnida</taxon>
        <taxon>Araneae</taxon>
        <taxon>Araneomorphae</taxon>
        <taxon>Entelegynae</taxon>
        <taxon>Araneoidea</taxon>
        <taxon>Araneidae</taxon>
        <taxon>Caerostris</taxon>
    </lineage>
</organism>
<dbReference type="Proteomes" id="UP001054837">
    <property type="component" value="Unassembled WGS sequence"/>
</dbReference>
<dbReference type="EMBL" id="BPLQ01009579">
    <property type="protein sequence ID" value="GIY44892.1"/>
    <property type="molecule type" value="Genomic_DNA"/>
</dbReference>
<protein>
    <submittedName>
        <fullName evidence="1">Uncharacterized protein</fullName>
    </submittedName>
</protein>
<gene>
    <name evidence="1" type="ORF">CDAR_241121</name>
</gene>
<proteinExistence type="predicted"/>
<name>A0AAV4TJC2_9ARAC</name>